<dbReference type="GO" id="GO:0003700">
    <property type="term" value="F:DNA-binding transcription factor activity"/>
    <property type="evidence" value="ECO:0007669"/>
    <property type="project" value="InterPro"/>
</dbReference>
<dbReference type="Pfam" id="PF12802">
    <property type="entry name" value="MarR_2"/>
    <property type="match status" value="1"/>
</dbReference>
<dbReference type="SMART" id="SM00347">
    <property type="entry name" value="HTH_MARR"/>
    <property type="match status" value="1"/>
</dbReference>
<accession>C5C633</accession>
<sequence length="135" mass="14313">MDLSLLIRATVGGVAERHELTATQGRLLCLLEHGPLRMADLAQRLGVEKAALTGLVDRAERRALVERRAVPGDRRATHVSLTSRGATAMTSFHADVADALDAMLGTLGPEEREAFRRMARVVVDGAGAPAAVAHG</sequence>
<dbReference type="STRING" id="471853.Bcav_4152"/>
<dbReference type="AlphaFoldDB" id="C5C633"/>
<dbReference type="InterPro" id="IPR000835">
    <property type="entry name" value="HTH_MarR-typ"/>
</dbReference>
<organism evidence="2 3">
    <name type="scientific">Beutenbergia cavernae (strain ATCC BAA-8 / DSM 12333 / CCUG 43141 / JCM 11478 / NBRC 16432 / NCIMB 13614 / HKI 0122)</name>
    <dbReference type="NCBI Taxonomy" id="471853"/>
    <lineage>
        <taxon>Bacteria</taxon>
        <taxon>Bacillati</taxon>
        <taxon>Actinomycetota</taxon>
        <taxon>Actinomycetes</taxon>
        <taxon>Micrococcales</taxon>
        <taxon>Beutenbergiaceae</taxon>
        <taxon>Beutenbergia</taxon>
    </lineage>
</organism>
<name>C5C633_BEUC1</name>
<dbReference type="PRINTS" id="PR00598">
    <property type="entry name" value="HTHMARR"/>
</dbReference>
<dbReference type="eggNOG" id="COG1846">
    <property type="taxonomic scope" value="Bacteria"/>
</dbReference>
<dbReference type="KEGG" id="bcv:Bcav_4152"/>
<dbReference type="PROSITE" id="PS50995">
    <property type="entry name" value="HTH_MARR_2"/>
    <property type="match status" value="1"/>
</dbReference>
<dbReference type="Gene3D" id="1.10.10.10">
    <property type="entry name" value="Winged helix-like DNA-binding domain superfamily/Winged helix DNA-binding domain"/>
    <property type="match status" value="1"/>
</dbReference>
<proteinExistence type="predicted"/>
<gene>
    <name evidence="2" type="ordered locus">Bcav_4152</name>
</gene>
<dbReference type="SUPFAM" id="SSF46785">
    <property type="entry name" value="Winged helix' DNA-binding domain"/>
    <property type="match status" value="1"/>
</dbReference>
<evidence type="ECO:0000313" key="3">
    <source>
        <dbReference type="Proteomes" id="UP000007962"/>
    </source>
</evidence>
<dbReference type="PANTHER" id="PTHR33164:SF107">
    <property type="entry name" value="TRANSCRIPTIONAL REGULATORY PROTEIN"/>
    <property type="match status" value="1"/>
</dbReference>
<evidence type="ECO:0000313" key="2">
    <source>
        <dbReference type="EMBL" id="ACQ82391.1"/>
    </source>
</evidence>
<dbReference type="InterPro" id="IPR039422">
    <property type="entry name" value="MarR/SlyA-like"/>
</dbReference>
<dbReference type="EMBL" id="CP001618">
    <property type="protein sequence ID" value="ACQ82391.1"/>
    <property type="molecule type" value="Genomic_DNA"/>
</dbReference>
<dbReference type="PANTHER" id="PTHR33164">
    <property type="entry name" value="TRANSCRIPTIONAL REGULATOR, MARR FAMILY"/>
    <property type="match status" value="1"/>
</dbReference>
<dbReference type="InterPro" id="IPR036388">
    <property type="entry name" value="WH-like_DNA-bd_sf"/>
</dbReference>
<dbReference type="Proteomes" id="UP000007962">
    <property type="component" value="Chromosome"/>
</dbReference>
<dbReference type="InterPro" id="IPR036390">
    <property type="entry name" value="WH_DNA-bd_sf"/>
</dbReference>
<protein>
    <submittedName>
        <fullName evidence="2">Transcriptional regulator, MarR family</fullName>
    </submittedName>
</protein>
<dbReference type="GO" id="GO:0006950">
    <property type="term" value="P:response to stress"/>
    <property type="evidence" value="ECO:0007669"/>
    <property type="project" value="TreeGrafter"/>
</dbReference>
<dbReference type="HOGENOM" id="CLU_083287_27_8_11"/>
<keyword evidence="3" id="KW-1185">Reference proteome</keyword>
<reference evidence="2 3" key="1">
    <citation type="journal article" date="2009" name="Stand. Genomic Sci.">
        <title>Complete genome sequence of Beutenbergia cavernae type strain (HKI 0122).</title>
        <authorList>
            <person name="Land M."/>
            <person name="Pukall R."/>
            <person name="Abt B."/>
            <person name="Goker M."/>
            <person name="Rohde M."/>
            <person name="Glavina Del Rio T."/>
            <person name="Tice H."/>
            <person name="Copeland A."/>
            <person name="Cheng J.F."/>
            <person name="Lucas S."/>
            <person name="Chen F."/>
            <person name="Nolan M."/>
            <person name="Bruce D."/>
            <person name="Goodwin L."/>
            <person name="Pitluck S."/>
            <person name="Ivanova N."/>
            <person name="Mavromatis K."/>
            <person name="Ovchinnikova G."/>
            <person name="Pati A."/>
            <person name="Chen A."/>
            <person name="Palaniappan K."/>
            <person name="Hauser L."/>
            <person name="Chang Y.J."/>
            <person name="Jefferies C.C."/>
            <person name="Saunders E."/>
            <person name="Brettin T."/>
            <person name="Detter J.C."/>
            <person name="Han C."/>
            <person name="Chain P."/>
            <person name="Bristow J."/>
            <person name="Eisen J.A."/>
            <person name="Markowitz V."/>
            <person name="Hugenholtz P."/>
            <person name="Kyrpides N.C."/>
            <person name="Klenk H.P."/>
            <person name="Lapidus A."/>
        </authorList>
    </citation>
    <scope>NUCLEOTIDE SEQUENCE [LARGE SCALE GENOMIC DNA]</scope>
    <source>
        <strain evidence="3">ATCC BAA-8 / DSM 12333 / NBRC 16432</strain>
    </source>
</reference>
<feature type="domain" description="HTH marR-type" evidence="1">
    <location>
        <begin position="1"/>
        <end position="124"/>
    </location>
</feature>
<evidence type="ECO:0000259" key="1">
    <source>
        <dbReference type="PROSITE" id="PS50995"/>
    </source>
</evidence>